<reference evidence="3" key="1">
    <citation type="submission" date="2017-09" db="EMBL/GenBank/DDBJ databases">
        <title>Depth-based differentiation of microbial function through sediment-hosted aquifers and enrichment of novel symbionts in the deep terrestrial subsurface.</title>
        <authorList>
            <person name="Probst A.J."/>
            <person name="Ladd B."/>
            <person name="Jarett J.K."/>
            <person name="Geller-Mcgrath D.E."/>
            <person name="Sieber C.M.K."/>
            <person name="Emerson J.B."/>
            <person name="Anantharaman K."/>
            <person name="Thomas B.C."/>
            <person name="Malmstrom R."/>
            <person name="Stieglmeier M."/>
            <person name="Klingl A."/>
            <person name="Woyke T."/>
            <person name="Ryan C.M."/>
            <person name="Banfield J.F."/>
        </authorList>
    </citation>
    <scope>NUCLEOTIDE SEQUENCE [LARGE SCALE GENOMIC DNA]</scope>
</reference>
<evidence type="ECO:0008006" key="4">
    <source>
        <dbReference type="Google" id="ProtNLM"/>
    </source>
</evidence>
<dbReference type="Proteomes" id="UP000228614">
    <property type="component" value="Unassembled WGS sequence"/>
</dbReference>
<name>A0A2H0V6T3_9BACT</name>
<dbReference type="Gene3D" id="3.30.70.1430">
    <property type="entry name" value="Multidrug efflux transporter AcrB pore domain"/>
    <property type="match status" value="1"/>
</dbReference>
<dbReference type="SUPFAM" id="SSF82693">
    <property type="entry name" value="Multidrug efflux transporter AcrB pore domain, PN1, PN2, PC1 and PC2 subdomains"/>
    <property type="match status" value="1"/>
</dbReference>
<dbReference type="PANTHER" id="PTHR32063">
    <property type="match status" value="1"/>
</dbReference>
<sequence length="113" mass="12967">MSSQIKLKKLLTHEKIDDILHNEEKNFFGFFIKHYRFTYLILIAIFLAGFYAMFTLPRESDPEIKIPYAVVTTVYPGANPSDTEELLTNKVEDKIKNLENLKRHTSSSGVGVS</sequence>
<dbReference type="Pfam" id="PF00873">
    <property type="entry name" value="ACR_tran"/>
    <property type="match status" value="1"/>
</dbReference>
<dbReference type="GO" id="GO:0042910">
    <property type="term" value="F:xenobiotic transmembrane transporter activity"/>
    <property type="evidence" value="ECO:0007669"/>
    <property type="project" value="TreeGrafter"/>
</dbReference>
<dbReference type="GO" id="GO:0005886">
    <property type="term" value="C:plasma membrane"/>
    <property type="evidence" value="ECO:0007669"/>
    <property type="project" value="TreeGrafter"/>
</dbReference>
<keyword evidence="1" id="KW-0472">Membrane</keyword>
<keyword evidence="1" id="KW-1133">Transmembrane helix</keyword>
<evidence type="ECO:0000256" key="1">
    <source>
        <dbReference type="SAM" id="Phobius"/>
    </source>
</evidence>
<protein>
    <recommendedName>
        <fullName evidence="4">Efflux RND transporter permease subunit</fullName>
    </recommendedName>
</protein>
<dbReference type="EMBL" id="PFAN01000105">
    <property type="protein sequence ID" value="PIR94816.1"/>
    <property type="molecule type" value="Genomic_DNA"/>
</dbReference>
<dbReference type="AlphaFoldDB" id="A0A2H0V6T3"/>
<feature type="transmembrane region" description="Helical" evidence="1">
    <location>
        <begin position="37"/>
        <end position="56"/>
    </location>
</feature>
<evidence type="ECO:0000313" key="3">
    <source>
        <dbReference type="Proteomes" id="UP000228614"/>
    </source>
</evidence>
<feature type="non-terminal residue" evidence="2">
    <location>
        <position position="113"/>
    </location>
</feature>
<proteinExistence type="predicted"/>
<evidence type="ECO:0000313" key="2">
    <source>
        <dbReference type="EMBL" id="PIR94816.1"/>
    </source>
</evidence>
<dbReference type="PRINTS" id="PR00702">
    <property type="entry name" value="ACRIFLAVINRP"/>
</dbReference>
<comment type="caution">
    <text evidence="2">The sequence shown here is derived from an EMBL/GenBank/DDBJ whole genome shotgun (WGS) entry which is preliminary data.</text>
</comment>
<keyword evidence="1" id="KW-0812">Transmembrane</keyword>
<dbReference type="PANTHER" id="PTHR32063:SF18">
    <property type="entry name" value="CATION EFFLUX SYSTEM PROTEIN"/>
    <property type="match status" value="1"/>
</dbReference>
<dbReference type="InterPro" id="IPR001036">
    <property type="entry name" value="Acrflvin-R"/>
</dbReference>
<gene>
    <name evidence="2" type="ORF">COT95_02130</name>
</gene>
<accession>A0A2H0V6T3</accession>
<dbReference type="Gene3D" id="1.20.1640.10">
    <property type="entry name" value="Multidrug efflux transporter AcrB transmembrane domain"/>
    <property type="match status" value="1"/>
</dbReference>
<organism evidence="2 3">
    <name type="scientific">Candidatus Falkowbacteria bacterium CG10_big_fil_rev_8_21_14_0_10_37_6</name>
    <dbReference type="NCBI Taxonomy" id="1974563"/>
    <lineage>
        <taxon>Bacteria</taxon>
        <taxon>Candidatus Falkowiibacteriota</taxon>
    </lineage>
</organism>